<keyword evidence="2" id="KW-0539">Nucleus</keyword>
<dbReference type="GO" id="GO:0000398">
    <property type="term" value="P:mRNA splicing, via spliceosome"/>
    <property type="evidence" value="ECO:0007669"/>
    <property type="project" value="TreeGrafter"/>
</dbReference>
<organism evidence="5">
    <name type="scientific">Proboscia inermis</name>
    <dbReference type="NCBI Taxonomy" id="420281"/>
    <lineage>
        <taxon>Eukaryota</taxon>
        <taxon>Sar</taxon>
        <taxon>Stramenopiles</taxon>
        <taxon>Ochrophyta</taxon>
        <taxon>Bacillariophyta</taxon>
        <taxon>Coscinodiscophyceae</taxon>
        <taxon>Rhizosoleniophycidae</taxon>
        <taxon>Rhizosoleniales</taxon>
        <taxon>Rhizosoleniaceae</taxon>
        <taxon>Proboscia</taxon>
    </lineage>
</organism>
<dbReference type="AlphaFoldDB" id="A0A7S0GJ69"/>
<evidence type="ECO:0000256" key="2">
    <source>
        <dbReference type="ARBA" id="ARBA00023242"/>
    </source>
</evidence>
<dbReference type="InterPro" id="IPR041591">
    <property type="entry name" value="OCRE"/>
</dbReference>
<dbReference type="EMBL" id="HBEL01041383">
    <property type="protein sequence ID" value="CAD8423112.1"/>
    <property type="molecule type" value="Transcribed_RNA"/>
</dbReference>
<comment type="subcellular location">
    <subcellularLocation>
        <location evidence="1">Nucleus</location>
    </subcellularLocation>
</comment>
<proteinExistence type="predicted"/>
<dbReference type="PANTHER" id="PTHR13948:SF3">
    <property type="entry name" value="FI21118P1"/>
    <property type="match status" value="1"/>
</dbReference>
<feature type="compositionally biased region" description="Basic and acidic residues" evidence="3">
    <location>
        <begin position="1"/>
        <end position="14"/>
    </location>
</feature>
<gene>
    <name evidence="5" type="ORF">PINE0816_LOCUS19270</name>
</gene>
<accession>A0A7S0GJ69</accession>
<dbReference type="CDD" id="cd16074">
    <property type="entry name" value="OCRE"/>
    <property type="match status" value="1"/>
</dbReference>
<feature type="domain" description="OCRE" evidence="4">
    <location>
        <begin position="38"/>
        <end position="75"/>
    </location>
</feature>
<evidence type="ECO:0000256" key="1">
    <source>
        <dbReference type="ARBA" id="ARBA00004123"/>
    </source>
</evidence>
<dbReference type="PANTHER" id="PTHR13948">
    <property type="entry name" value="RNA-BINDING PROTEIN"/>
    <property type="match status" value="1"/>
</dbReference>
<feature type="compositionally biased region" description="Polar residues" evidence="3">
    <location>
        <begin position="97"/>
        <end position="108"/>
    </location>
</feature>
<feature type="region of interest" description="Disordered" evidence="3">
    <location>
        <begin position="422"/>
        <end position="446"/>
    </location>
</feature>
<evidence type="ECO:0000256" key="3">
    <source>
        <dbReference type="SAM" id="MobiDB-lite"/>
    </source>
</evidence>
<evidence type="ECO:0000259" key="4">
    <source>
        <dbReference type="Pfam" id="PF17780"/>
    </source>
</evidence>
<feature type="region of interest" description="Disordered" evidence="3">
    <location>
        <begin position="1"/>
        <end position="29"/>
    </location>
</feature>
<protein>
    <recommendedName>
        <fullName evidence="4">OCRE domain-containing protein</fullName>
    </recommendedName>
</protein>
<feature type="compositionally biased region" description="Basic and acidic residues" evidence="3">
    <location>
        <begin position="109"/>
        <end position="134"/>
    </location>
</feature>
<dbReference type="GO" id="GO:0005634">
    <property type="term" value="C:nucleus"/>
    <property type="evidence" value="ECO:0007669"/>
    <property type="project" value="UniProtKB-SubCell"/>
</dbReference>
<evidence type="ECO:0000313" key="5">
    <source>
        <dbReference type="EMBL" id="CAD8423112.1"/>
    </source>
</evidence>
<reference evidence="5" key="1">
    <citation type="submission" date="2021-01" db="EMBL/GenBank/DDBJ databases">
        <authorList>
            <person name="Corre E."/>
            <person name="Pelletier E."/>
            <person name="Niang G."/>
            <person name="Scheremetjew M."/>
            <person name="Finn R."/>
            <person name="Kale V."/>
            <person name="Holt S."/>
            <person name="Cochrane G."/>
            <person name="Meng A."/>
            <person name="Brown T."/>
            <person name="Cohen L."/>
        </authorList>
    </citation>
    <scope>NUCLEOTIDE SEQUENCE</scope>
    <source>
        <strain evidence="5">CCAP1064/1</strain>
    </source>
</reference>
<dbReference type="GO" id="GO:0003723">
    <property type="term" value="F:RNA binding"/>
    <property type="evidence" value="ECO:0007669"/>
    <property type="project" value="TreeGrafter"/>
</dbReference>
<feature type="compositionally biased region" description="Gly residues" evidence="3">
    <location>
        <begin position="437"/>
        <end position="446"/>
    </location>
</feature>
<sequence>MLDKDRGREVESNQKLKRNKVSRHDESWCPPPFEESGASYILDARSGMFYEQHSDFFYDPKSKLYYGNKQKAYFSFCAGEKPRFRRVGSLPNHDSTKNVIGLTNDTAPDSERMNATESHGDQKDQMISTHDKEVKRVKKSASTTLGSKTAKKSLVTISIGAKCLGKKSDGKPIFVEQVYSSKKPVENFPDNALAITSSADQKKHSADMEKWLFRGREKMQSILNSEPELLMSSGTEVRNGIDPLVSASNTKCLQEPAVIGKGTPSLTGRKPVCLLCKRKFASLEKLSQHEKISSLHKENLAKKALAVKSKKEASAEYRDRAKDRRYLYEPDTSSITKSVNDTIPGNVTNSSVMKARIITTTEAVSPSENLGDANIGNQLLQKLGWNGGNLGRKVSTAANDLSGEESASSKLKGDWEAIEKMAAGNSGHRSGSRDLGYGAGYTGKYA</sequence>
<dbReference type="Pfam" id="PF17780">
    <property type="entry name" value="OCRE"/>
    <property type="match status" value="1"/>
</dbReference>
<feature type="region of interest" description="Disordered" evidence="3">
    <location>
        <begin position="87"/>
        <end position="140"/>
    </location>
</feature>
<name>A0A7S0GJ69_9STRA</name>